<keyword evidence="2" id="KW-1133">Transmembrane helix</keyword>
<organism evidence="3 4">
    <name type="scientific">Metapseudomonas otitidis</name>
    <dbReference type="NCBI Taxonomy" id="319939"/>
    <lineage>
        <taxon>Bacteria</taxon>
        <taxon>Pseudomonadati</taxon>
        <taxon>Pseudomonadota</taxon>
        <taxon>Gammaproteobacteria</taxon>
        <taxon>Pseudomonadales</taxon>
        <taxon>Pseudomonadaceae</taxon>
        <taxon>Metapseudomonas</taxon>
    </lineage>
</organism>
<proteinExistence type="predicted"/>
<reference evidence="3 4" key="1">
    <citation type="submission" date="2019-12" db="EMBL/GenBank/DDBJ databases">
        <title>Draft genome sequence of Pseudomonas otitidis recovered from a chicken carcass.</title>
        <authorList>
            <person name="Vieira T.R."/>
            <person name="Oliviera E.F.C."/>
            <person name="Silva N.M.V."/>
            <person name="Sambrano G.E."/>
            <person name="Cibulski S.P."/>
            <person name="Cardoso M.R.I."/>
        </authorList>
    </citation>
    <scope>NUCLEOTIDE SEQUENCE [LARGE SCALE GENOMIC DNA]</scope>
    <source>
        <strain evidence="3 4">25_K</strain>
    </source>
</reference>
<dbReference type="Proteomes" id="UP000461288">
    <property type="component" value="Unassembled WGS sequence"/>
</dbReference>
<comment type="caution">
    <text evidence="3">The sequence shown here is derived from an EMBL/GenBank/DDBJ whole genome shotgun (WGS) entry which is preliminary data.</text>
</comment>
<evidence type="ECO:0000256" key="2">
    <source>
        <dbReference type="SAM" id="Phobius"/>
    </source>
</evidence>
<protein>
    <submittedName>
        <fullName evidence="3">Uncharacterized protein</fullName>
    </submittedName>
</protein>
<feature type="transmembrane region" description="Helical" evidence="2">
    <location>
        <begin position="296"/>
        <end position="316"/>
    </location>
</feature>
<keyword evidence="1" id="KW-0175">Coiled coil</keyword>
<evidence type="ECO:0000313" key="3">
    <source>
        <dbReference type="EMBL" id="MWK56956.1"/>
    </source>
</evidence>
<name>A0A7X3H9X9_9GAMM</name>
<keyword evidence="2" id="KW-0472">Membrane</keyword>
<accession>A0A7X3H9X9</accession>
<feature type="transmembrane region" description="Helical" evidence="2">
    <location>
        <begin position="372"/>
        <end position="397"/>
    </location>
</feature>
<dbReference type="RefSeq" id="WP_160481073.1">
    <property type="nucleotide sequence ID" value="NZ_WTFN01000028.1"/>
</dbReference>
<keyword evidence="2" id="KW-0812">Transmembrane</keyword>
<sequence>MFPRVVNLFRLAGRPKISDGTFSYEGLCSPELADSIVECRALAHFYGGLIEDYLEGDHCSFTFKLPSNEHGKFYENISSFLNAGSSVNKGEFPSNFYIVDIDWVDSDNEEPVVITNLRSVCRLVHLLTFLAVGVDRETNRSFFNLFFALPQDGIKPPRSFLVATKVSAEMLEYKLRHLELLAQILDPKNAGKPNQAERLMMFSLSVADVLDSHEGGADSLLVIVREWDAILSQDRINLQSYVYGFSFERVRQEVARAELEYAKSLSSILGDIAGKLLALPVSFAGLVILNNSSNLLEVWVVSLGLLVASCVLLSIIKNQEIQVERLKHSFDMVFEGFESRKDTYPKKIQSLLAQTVEQLNRQVNKLERTFSLLVKLSLVPVWGVVIICIFKLFMYFLGF</sequence>
<evidence type="ECO:0000313" key="4">
    <source>
        <dbReference type="Proteomes" id="UP000461288"/>
    </source>
</evidence>
<gene>
    <name evidence="3" type="ORF">GO594_13295</name>
</gene>
<dbReference type="AlphaFoldDB" id="A0A7X3H9X9"/>
<dbReference type="EMBL" id="WTFN01000028">
    <property type="protein sequence ID" value="MWK56956.1"/>
    <property type="molecule type" value="Genomic_DNA"/>
</dbReference>
<evidence type="ECO:0000256" key="1">
    <source>
        <dbReference type="SAM" id="Coils"/>
    </source>
</evidence>
<feature type="coiled-coil region" evidence="1">
    <location>
        <begin position="349"/>
        <end position="376"/>
    </location>
</feature>